<name>A0A0F9A3F2_9ZZZZ</name>
<reference evidence="2" key="1">
    <citation type="journal article" date="2015" name="Nature">
        <title>Complex archaea that bridge the gap between prokaryotes and eukaryotes.</title>
        <authorList>
            <person name="Spang A."/>
            <person name="Saw J.H."/>
            <person name="Jorgensen S.L."/>
            <person name="Zaremba-Niedzwiedzka K."/>
            <person name="Martijn J."/>
            <person name="Lind A.E."/>
            <person name="van Eijk R."/>
            <person name="Schleper C."/>
            <person name="Guy L."/>
            <person name="Ettema T.J."/>
        </authorList>
    </citation>
    <scope>NUCLEOTIDE SEQUENCE</scope>
</reference>
<protein>
    <submittedName>
        <fullName evidence="2">Uncharacterized protein</fullName>
    </submittedName>
</protein>
<keyword evidence="1" id="KW-0472">Membrane</keyword>
<keyword evidence="1" id="KW-1133">Transmembrane helix</keyword>
<proteinExistence type="predicted"/>
<accession>A0A0F9A3F2</accession>
<dbReference type="AlphaFoldDB" id="A0A0F9A3F2"/>
<keyword evidence="1" id="KW-0812">Transmembrane</keyword>
<evidence type="ECO:0000313" key="2">
    <source>
        <dbReference type="EMBL" id="KKL03990.1"/>
    </source>
</evidence>
<comment type="caution">
    <text evidence="2">The sequence shown here is derived from an EMBL/GenBank/DDBJ whole genome shotgun (WGS) entry which is preliminary data.</text>
</comment>
<organism evidence="2">
    <name type="scientific">marine sediment metagenome</name>
    <dbReference type="NCBI Taxonomy" id="412755"/>
    <lineage>
        <taxon>unclassified sequences</taxon>
        <taxon>metagenomes</taxon>
        <taxon>ecological metagenomes</taxon>
    </lineage>
</organism>
<sequence length="110" mass="11877">MFSKIFGGFKWILATAAVVGGAIYSEHPVTQALLWISSAFAGTGTIIAIVPNTWLRPVGYWIGSYISKHGRNRLGILHWEQIEDGLQSGSLRTAVVAILSGVFEGLDSDD</sequence>
<dbReference type="EMBL" id="LAZR01044712">
    <property type="protein sequence ID" value="KKL03990.1"/>
    <property type="molecule type" value="Genomic_DNA"/>
</dbReference>
<gene>
    <name evidence="2" type="ORF">LCGC14_2620550</name>
</gene>
<feature type="transmembrane region" description="Helical" evidence="1">
    <location>
        <begin position="31"/>
        <end position="50"/>
    </location>
</feature>
<evidence type="ECO:0000256" key="1">
    <source>
        <dbReference type="SAM" id="Phobius"/>
    </source>
</evidence>